<sequence>MEKTISPAEAQANLFALIKEINRDSKPVIIAGAEDKQSAVLISKRNYDPFKKQ</sequence>
<protein>
    <recommendedName>
        <fullName evidence="4">Antitoxin</fullName>
    </recommendedName>
</protein>
<dbReference type="SUPFAM" id="SSF143120">
    <property type="entry name" value="YefM-like"/>
    <property type="match status" value="1"/>
</dbReference>
<dbReference type="AlphaFoldDB" id="A0A0R1SJL7"/>
<evidence type="ECO:0000256" key="1">
    <source>
        <dbReference type="ARBA" id="ARBA00009981"/>
    </source>
</evidence>
<dbReference type="STRING" id="1423739.FC85_GL002790"/>
<dbReference type="RefSeq" id="WP_225427619.1">
    <property type="nucleotide sequence ID" value="NZ_AZEY01000041.1"/>
</dbReference>
<dbReference type="PATRIC" id="fig|1423739.3.peg.2904"/>
<accession>A0A0R1SJL7</accession>
<organism evidence="2 3">
    <name type="scientific">Lentilactobacillus diolivorans DSM 14421</name>
    <dbReference type="NCBI Taxonomy" id="1423739"/>
    <lineage>
        <taxon>Bacteria</taxon>
        <taxon>Bacillati</taxon>
        <taxon>Bacillota</taxon>
        <taxon>Bacilli</taxon>
        <taxon>Lactobacillales</taxon>
        <taxon>Lactobacillaceae</taxon>
        <taxon>Lentilactobacillus</taxon>
    </lineage>
</organism>
<dbReference type="Gene3D" id="3.40.1620.10">
    <property type="entry name" value="YefM-like domain"/>
    <property type="match status" value="1"/>
</dbReference>
<comment type="caution">
    <text evidence="2">The sequence shown here is derived from an EMBL/GenBank/DDBJ whole genome shotgun (WGS) entry which is preliminary data.</text>
</comment>
<dbReference type="Proteomes" id="UP000052013">
    <property type="component" value="Unassembled WGS sequence"/>
</dbReference>
<evidence type="ECO:0008006" key="4">
    <source>
        <dbReference type="Google" id="ProtNLM"/>
    </source>
</evidence>
<evidence type="ECO:0000313" key="2">
    <source>
        <dbReference type="EMBL" id="KRL66485.1"/>
    </source>
</evidence>
<reference evidence="2 3" key="1">
    <citation type="journal article" date="2015" name="Genome Announc.">
        <title>Expanding the biotechnology potential of lactobacilli through comparative genomics of 213 strains and associated genera.</title>
        <authorList>
            <person name="Sun Z."/>
            <person name="Harris H.M."/>
            <person name="McCann A."/>
            <person name="Guo C."/>
            <person name="Argimon S."/>
            <person name="Zhang W."/>
            <person name="Yang X."/>
            <person name="Jeffery I.B."/>
            <person name="Cooney J.C."/>
            <person name="Kagawa T.F."/>
            <person name="Liu W."/>
            <person name="Song Y."/>
            <person name="Salvetti E."/>
            <person name="Wrobel A."/>
            <person name="Rasinkangas P."/>
            <person name="Parkhill J."/>
            <person name="Rea M.C."/>
            <person name="O'Sullivan O."/>
            <person name="Ritari J."/>
            <person name="Douillard F.P."/>
            <person name="Paul Ross R."/>
            <person name="Yang R."/>
            <person name="Briner A.E."/>
            <person name="Felis G.E."/>
            <person name="de Vos W.M."/>
            <person name="Barrangou R."/>
            <person name="Klaenhammer T.R."/>
            <person name="Caufield P.W."/>
            <person name="Cui Y."/>
            <person name="Zhang H."/>
            <person name="O'Toole P.W."/>
        </authorList>
    </citation>
    <scope>NUCLEOTIDE SEQUENCE [LARGE SCALE GENOMIC DNA]</scope>
    <source>
        <strain evidence="2 3">DSM 14421</strain>
    </source>
</reference>
<dbReference type="InterPro" id="IPR036165">
    <property type="entry name" value="YefM-like_sf"/>
</dbReference>
<evidence type="ECO:0000313" key="3">
    <source>
        <dbReference type="Proteomes" id="UP000052013"/>
    </source>
</evidence>
<dbReference type="EMBL" id="AZEY01000041">
    <property type="protein sequence ID" value="KRL66485.1"/>
    <property type="molecule type" value="Genomic_DNA"/>
</dbReference>
<gene>
    <name evidence="2" type="ORF">FC85_GL002790</name>
</gene>
<proteinExistence type="inferred from homology"/>
<comment type="similarity">
    <text evidence="1">Belongs to the phD/YefM antitoxin family.</text>
</comment>
<name>A0A0R1SJL7_9LACO</name>